<dbReference type="GO" id="GO:0005886">
    <property type="term" value="C:plasma membrane"/>
    <property type="evidence" value="ECO:0007669"/>
    <property type="project" value="UniProtKB-SubCell"/>
</dbReference>
<keyword evidence="11" id="KW-1185">Reference proteome</keyword>
<dbReference type="SUPFAM" id="SSF161098">
    <property type="entry name" value="MetI-like"/>
    <property type="match status" value="1"/>
</dbReference>
<feature type="region of interest" description="Disordered" evidence="8">
    <location>
        <begin position="1"/>
        <end position="31"/>
    </location>
</feature>
<accession>A0A2P8DT65</accession>
<evidence type="ECO:0000256" key="5">
    <source>
        <dbReference type="ARBA" id="ARBA00022989"/>
    </source>
</evidence>
<keyword evidence="2 7" id="KW-0813">Transport</keyword>
<feature type="transmembrane region" description="Helical" evidence="7">
    <location>
        <begin position="171"/>
        <end position="192"/>
    </location>
</feature>
<feature type="compositionally biased region" description="Gly residues" evidence="8">
    <location>
        <begin position="7"/>
        <end position="24"/>
    </location>
</feature>
<feature type="domain" description="ABC transmembrane type-1" evidence="9">
    <location>
        <begin position="103"/>
        <end position="291"/>
    </location>
</feature>
<comment type="similarity">
    <text evidence="7">Belongs to the binding-protein-dependent transport system permease family.</text>
</comment>
<comment type="subcellular location">
    <subcellularLocation>
        <location evidence="1 7">Cell membrane</location>
        <topology evidence="1 7">Multi-pass membrane protein</topology>
    </subcellularLocation>
</comment>
<organism evidence="10 11">
    <name type="scientific">Haloactinopolyspora alba</name>
    <dbReference type="NCBI Taxonomy" id="648780"/>
    <lineage>
        <taxon>Bacteria</taxon>
        <taxon>Bacillati</taxon>
        <taxon>Actinomycetota</taxon>
        <taxon>Actinomycetes</taxon>
        <taxon>Jiangellales</taxon>
        <taxon>Jiangellaceae</taxon>
        <taxon>Haloactinopolyspora</taxon>
    </lineage>
</organism>
<dbReference type="GO" id="GO:0055085">
    <property type="term" value="P:transmembrane transport"/>
    <property type="evidence" value="ECO:0007669"/>
    <property type="project" value="InterPro"/>
</dbReference>
<dbReference type="Proteomes" id="UP000243528">
    <property type="component" value="Unassembled WGS sequence"/>
</dbReference>
<dbReference type="CDD" id="cd06261">
    <property type="entry name" value="TM_PBP2"/>
    <property type="match status" value="1"/>
</dbReference>
<dbReference type="InterPro" id="IPR035906">
    <property type="entry name" value="MetI-like_sf"/>
</dbReference>
<evidence type="ECO:0000313" key="10">
    <source>
        <dbReference type="EMBL" id="PSL00407.1"/>
    </source>
</evidence>
<feature type="transmembrane region" description="Helical" evidence="7">
    <location>
        <begin position="274"/>
        <end position="291"/>
    </location>
</feature>
<keyword evidence="4 7" id="KW-0812">Transmembrane</keyword>
<protein>
    <submittedName>
        <fullName evidence="10">Carbohydrate ABC transporter membrane protein 2 (CUT1 family)</fullName>
    </submittedName>
</protein>
<evidence type="ECO:0000256" key="7">
    <source>
        <dbReference type="RuleBase" id="RU363032"/>
    </source>
</evidence>
<evidence type="ECO:0000256" key="6">
    <source>
        <dbReference type="ARBA" id="ARBA00023136"/>
    </source>
</evidence>
<dbReference type="Pfam" id="PF00528">
    <property type="entry name" value="BPD_transp_1"/>
    <property type="match status" value="1"/>
</dbReference>
<feature type="transmembrane region" description="Helical" evidence="7">
    <location>
        <begin position="107"/>
        <end position="128"/>
    </location>
</feature>
<dbReference type="RefSeq" id="WP_205740891.1">
    <property type="nucleotide sequence ID" value="NZ_PYGE01000016.1"/>
</dbReference>
<feature type="transmembrane region" description="Helical" evidence="7">
    <location>
        <begin position="45"/>
        <end position="67"/>
    </location>
</feature>
<feature type="transmembrane region" description="Helical" evidence="7">
    <location>
        <begin position="140"/>
        <end position="165"/>
    </location>
</feature>
<keyword evidence="3" id="KW-1003">Cell membrane</keyword>
<evidence type="ECO:0000256" key="1">
    <source>
        <dbReference type="ARBA" id="ARBA00004651"/>
    </source>
</evidence>
<dbReference type="PANTHER" id="PTHR43744">
    <property type="entry name" value="ABC TRANSPORTER PERMEASE PROTEIN MG189-RELATED-RELATED"/>
    <property type="match status" value="1"/>
</dbReference>
<gene>
    <name evidence="10" type="ORF">CLV30_11667</name>
</gene>
<dbReference type="PANTHER" id="PTHR43744:SF12">
    <property type="entry name" value="ABC TRANSPORTER PERMEASE PROTEIN MG189-RELATED"/>
    <property type="match status" value="1"/>
</dbReference>
<evidence type="ECO:0000256" key="4">
    <source>
        <dbReference type="ARBA" id="ARBA00022692"/>
    </source>
</evidence>
<evidence type="ECO:0000313" key="11">
    <source>
        <dbReference type="Proteomes" id="UP000243528"/>
    </source>
</evidence>
<comment type="caution">
    <text evidence="10">The sequence shown here is derived from an EMBL/GenBank/DDBJ whole genome shotgun (WGS) entry which is preliminary data.</text>
</comment>
<keyword evidence="6 7" id="KW-0472">Membrane</keyword>
<keyword evidence="5 7" id="KW-1133">Transmembrane helix</keyword>
<feature type="transmembrane region" description="Helical" evidence="7">
    <location>
        <begin position="213"/>
        <end position="236"/>
    </location>
</feature>
<evidence type="ECO:0000259" key="9">
    <source>
        <dbReference type="PROSITE" id="PS50928"/>
    </source>
</evidence>
<dbReference type="InterPro" id="IPR000515">
    <property type="entry name" value="MetI-like"/>
</dbReference>
<dbReference type="PROSITE" id="PS50928">
    <property type="entry name" value="ABC_TM1"/>
    <property type="match status" value="1"/>
</dbReference>
<evidence type="ECO:0000256" key="3">
    <source>
        <dbReference type="ARBA" id="ARBA00022475"/>
    </source>
</evidence>
<name>A0A2P8DT65_9ACTN</name>
<dbReference type="Gene3D" id="1.10.3720.10">
    <property type="entry name" value="MetI-like"/>
    <property type="match status" value="1"/>
</dbReference>
<sequence>MTVTESGTGGAGGSAGGGVPGGGADSLDAAPARPPRAGLPQVARYAALTVAAVATGFPFYAMMVIALKPPTAVIELPGSLWPWPLTLETLETALAGGEIARWALNSVIYSVGSMVIIVVLSSLAGYAFAKKRFVGRDAIFWSIIAMMMIPYHLTLVPLFILVSQAGGINSYWGLIVPTLANVHALFLMRQFIMGIPDEMIDAARVDGAGELRIYWSLVLPLVRPIVATVGLFMFLWHWNDFLWPLVVGQSEQMRTLTVGVAGLRQQETLLPLEMAGVALAFLPIMAVYLVAQRHFLQAAMMSGMKG</sequence>
<evidence type="ECO:0000256" key="8">
    <source>
        <dbReference type="SAM" id="MobiDB-lite"/>
    </source>
</evidence>
<dbReference type="EMBL" id="PYGE01000016">
    <property type="protein sequence ID" value="PSL00407.1"/>
    <property type="molecule type" value="Genomic_DNA"/>
</dbReference>
<evidence type="ECO:0000256" key="2">
    <source>
        <dbReference type="ARBA" id="ARBA00022448"/>
    </source>
</evidence>
<reference evidence="10 11" key="1">
    <citation type="submission" date="2018-03" db="EMBL/GenBank/DDBJ databases">
        <title>Genomic Encyclopedia of Archaeal and Bacterial Type Strains, Phase II (KMG-II): from individual species to whole genera.</title>
        <authorList>
            <person name="Goeker M."/>
        </authorList>
    </citation>
    <scope>NUCLEOTIDE SEQUENCE [LARGE SCALE GENOMIC DNA]</scope>
    <source>
        <strain evidence="10 11">DSM 45211</strain>
    </source>
</reference>
<proteinExistence type="inferred from homology"/>
<dbReference type="AlphaFoldDB" id="A0A2P8DT65"/>